<feature type="non-terminal residue" evidence="1">
    <location>
        <position position="67"/>
    </location>
</feature>
<dbReference type="SUPFAM" id="SSF56300">
    <property type="entry name" value="Metallo-dependent phosphatases"/>
    <property type="match status" value="1"/>
</dbReference>
<evidence type="ECO:0000313" key="1">
    <source>
        <dbReference type="EMBL" id="GAH98662.1"/>
    </source>
</evidence>
<reference evidence="1" key="1">
    <citation type="journal article" date="2014" name="Front. Microbiol.">
        <title>High frequency of phylogenetically diverse reductive dehalogenase-homologous genes in deep subseafloor sedimentary metagenomes.</title>
        <authorList>
            <person name="Kawai M."/>
            <person name="Futagami T."/>
            <person name="Toyoda A."/>
            <person name="Takaki Y."/>
            <person name="Nishi S."/>
            <person name="Hori S."/>
            <person name="Arai W."/>
            <person name="Tsubouchi T."/>
            <person name="Morono Y."/>
            <person name="Uchiyama I."/>
            <person name="Ito T."/>
            <person name="Fujiyama A."/>
            <person name="Inagaki F."/>
            <person name="Takami H."/>
        </authorList>
    </citation>
    <scope>NUCLEOTIDE SEQUENCE</scope>
    <source>
        <strain evidence="1">Expedition CK06-06</strain>
    </source>
</reference>
<name>X1JX14_9ZZZZ</name>
<sequence length="67" mass="8205">RLEMPFFYVPGNHDLREVKGSRILKKKWHERLGRTYYHFKYNDVLFLCVSTEDFDPNAKYTWANSYI</sequence>
<proteinExistence type="predicted"/>
<feature type="non-terminal residue" evidence="1">
    <location>
        <position position="1"/>
    </location>
</feature>
<dbReference type="AlphaFoldDB" id="X1JX14"/>
<dbReference type="EMBL" id="BARU01048722">
    <property type="protein sequence ID" value="GAH98662.1"/>
    <property type="molecule type" value="Genomic_DNA"/>
</dbReference>
<protein>
    <recommendedName>
        <fullName evidence="2">Calcineurin-like phosphoesterase domain-containing protein</fullName>
    </recommendedName>
</protein>
<accession>X1JX14</accession>
<gene>
    <name evidence="1" type="ORF">S03H2_72232</name>
</gene>
<evidence type="ECO:0008006" key="2">
    <source>
        <dbReference type="Google" id="ProtNLM"/>
    </source>
</evidence>
<comment type="caution">
    <text evidence="1">The sequence shown here is derived from an EMBL/GenBank/DDBJ whole genome shotgun (WGS) entry which is preliminary data.</text>
</comment>
<dbReference type="InterPro" id="IPR029052">
    <property type="entry name" value="Metallo-depent_PP-like"/>
</dbReference>
<dbReference type="Gene3D" id="3.60.21.10">
    <property type="match status" value="1"/>
</dbReference>
<organism evidence="1">
    <name type="scientific">marine sediment metagenome</name>
    <dbReference type="NCBI Taxonomy" id="412755"/>
    <lineage>
        <taxon>unclassified sequences</taxon>
        <taxon>metagenomes</taxon>
        <taxon>ecological metagenomes</taxon>
    </lineage>
</organism>